<accession>A0ABW2EDT9</accession>
<sequence length="555" mass="57763">MPPTLASLVHHSALKLTVRAGEDRLDVPVRWAHVSELADPVPYMEGGELLLITALKLDAENPEAMRRYVKRLVGAGVVGLGFAVGVNYEDIPEALVDAAREEGLPLLEVPRRTPFLAISKAVSAAIAADQYRAVTAGFAAQRELTRQALTDGPEGLLSALASQVDGWAALYDASGAVVATAPEWAGRRAARLTADVQRLRERPAPASSVVGGPDNEDRVELHSLGTSRRARSALAVGTAAALGTAERYAVHSAIALLTLTTERSRSLHEAEQRIGTAVLRMLLAGEPDHARAVAGDLYGALLDAPFRLIVAEAASASAARVHAGAQARVPATKPSAAALAASEAGGDPLGALAEVVESAAARAGEAVLVVPDGERLVVLATDGGAAVAACTEYAAALETAGSPAAPEPGPGGDEDGLVVGLSAPSGPIAASAAYKQAEQALSVARRRGRVCVEHEQLAAGSVLPLLADDAVRAFADGLLRALREHDATGRGDLVASLRAWLSRHGQWDAAAADLGVHRHTLRYRMRRVEEILGRSLDDPDVRMELWLALKATSPE</sequence>
<dbReference type="RefSeq" id="WP_189878193.1">
    <property type="nucleotide sequence ID" value="NZ_BMWA01000027.1"/>
</dbReference>
<dbReference type="InterPro" id="IPR051448">
    <property type="entry name" value="CdaR-like_regulators"/>
</dbReference>
<dbReference type="Pfam" id="PF07905">
    <property type="entry name" value="PucR"/>
    <property type="match status" value="1"/>
</dbReference>
<dbReference type="PANTHER" id="PTHR33744">
    <property type="entry name" value="CARBOHYDRATE DIACID REGULATOR"/>
    <property type="match status" value="1"/>
</dbReference>
<dbReference type="InterPro" id="IPR012914">
    <property type="entry name" value="PucR_dom"/>
</dbReference>
<organism evidence="3 4">
    <name type="scientific">Streptomyces viridiviolaceus</name>
    <dbReference type="NCBI Taxonomy" id="68282"/>
    <lineage>
        <taxon>Bacteria</taxon>
        <taxon>Bacillati</taxon>
        <taxon>Actinomycetota</taxon>
        <taxon>Actinomycetes</taxon>
        <taxon>Kitasatosporales</taxon>
        <taxon>Streptomycetaceae</taxon>
        <taxon>Streptomyces</taxon>
    </lineage>
</organism>
<gene>
    <name evidence="3" type="ORF">ACFQMH_35470</name>
</gene>
<keyword evidence="4" id="KW-1185">Reference proteome</keyword>
<dbReference type="Pfam" id="PF13556">
    <property type="entry name" value="HTH_30"/>
    <property type="match status" value="1"/>
</dbReference>
<evidence type="ECO:0000259" key="2">
    <source>
        <dbReference type="Pfam" id="PF13556"/>
    </source>
</evidence>
<dbReference type="EMBL" id="JBHSYM010000082">
    <property type="protein sequence ID" value="MFC7016895.1"/>
    <property type="molecule type" value="Genomic_DNA"/>
</dbReference>
<evidence type="ECO:0000313" key="3">
    <source>
        <dbReference type="EMBL" id="MFC7016895.1"/>
    </source>
</evidence>
<protein>
    <submittedName>
        <fullName evidence="3">PucR family transcriptional regulator</fullName>
    </submittedName>
</protein>
<dbReference type="Proteomes" id="UP001596409">
    <property type="component" value="Unassembled WGS sequence"/>
</dbReference>
<name>A0ABW2EDT9_9ACTN</name>
<proteinExistence type="predicted"/>
<comment type="caution">
    <text evidence="3">The sequence shown here is derived from an EMBL/GenBank/DDBJ whole genome shotgun (WGS) entry which is preliminary data.</text>
</comment>
<dbReference type="PANTHER" id="PTHR33744:SF1">
    <property type="entry name" value="DNA-BINDING TRANSCRIPTIONAL ACTIVATOR ADER"/>
    <property type="match status" value="1"/>
</dbReference>
<evidence type="ECO:0000259" key="1">
    <source>
        <dbReference type="Pfam" id="PF07905"/>
    </source>
</evidence>
<dbReference type="InterPro" id="IPR025736">
    <property type="entry name" value="PucR_C-HTH_dom"/>
</dbReference>
<dbReference type="Gene3D" id="1.10.10.2840">
    <property type="entry name" value="PucR C-terminal helix-turn-helix domain"/>
    <property type="match status" value="1"/>
</dbReference>
<dbReference type="InterPro" id="IPR042070">
    <property type="entry name" value="PucR_C-HTH_sf"/>
</dbReference>
<feature type="domain" description="Purine catabolism PurC-like" evidence="1">
    <location>
        <begin position="9"/>
        <end position="126"/>
    </location>
</feature>
<reference evidence="4" key="1">
    <citation type="journal article" date="2019" name="Int. J. Syst. Evol. Microbiol.">
        <title>The Global Catalogue of Microorganisms (GCM) 10K type strain sequencing project: providing services to taxonomists for standard genome sequencing and annotation.</title>
        <authorList>
            <consortium name="The Broad Institute Genomics Platform"/>
            <consortium name="The Broad Institute Genome Sequencing Center for Infectious Disease"/>
            <person name="Wu L."/>
            <person name="Ma J."/>
        </authorList>
    </citation>
    <scope>NUCLEOTIDE SEQUENCE [LARGE SCALE GENOMIC DNA]</scope>
    <source>
        <strain evidence="4">JCM 4855</strain>
    </source>
</reference>
<feature type="domain" description="PucR C-terminal helix-turn-helix" evidence="2">
    <location>
        <begin position="493"/>
        <end position="551"/>
    </location>
</feature>
<evidence type="ECO:0000313" key="4">
    <source>
        <dbReference type="Proteomes" id="UP001596409"/>
    </source>
</evidence>